<dbReference type="PANTHER" id="PTHR30137">
    <property type="entry name" value="LUCIFERASE-LIKE MONOOXYGENASE"/>
    <property type="match status" value="1"/>
</dbReference>
<dbReference type="Proteomes" id="UP001596972">
    <property type="component" value="Unassembled WGS sequence"/>
</dbReference>
<dbReference type="InterPro" id="IPR011251">
    <property type="entry name" value="Luciferase-like_dom"/>
</dbReference>
<keyword evidence="2" id="KW-0503">Monooxygenase</keyword>
<sequence>MEFSMIFEAQLANPTPERERQVLLDCVEQAVYGEEMGFDRVWAVEHHGLERYAHMTASEIFLSWVAAKTSRIRIGHGVVCMPFQYNHPVRVAERVGMLDALSGGRLDVGGGRGSTRMEMGMYGVNPADTYPQMEESLRFLANAWRKDEADWHTDLLDVGPAKIMPRPVQTPHPPLYMACSKRDTVKLAAELGVGALVMGFAGPEEVKEMYDLYHATIRTRGGDRLVGPDTNDKFVALCPTIVLDDPDRALRIGARGQRFFAEAIAHWYGHGPAPAEDTEDDDNIAALARDKEALVAKLNEANIPARPQDTGAFNAEHAYGTARDAIEYVERLADIGVDEIMCLVQMGTVPQEAAMETIRQWGETVIPHFRNKA</sequence>
<dbReference type="EMBL" id="JBHTJA010000043">
    <property type="protein sequence ID" value="MFD0902850.1"/>
    <property type="molecule type" value="Genomic_DNA"/>
</dbReference>
<protein>
    <submittedName>
        <fullName evidence="4">LLM class flavin-dependent oxidoreductase</fullName>
        <ecNumber evidence="4">1.-.-.-</ecNumber>
    </submittedName>
</protein>
<keyword evidence="1 4" id="KW-0560">Oxidoreductase</keyword>
<feature type="domain" description="Luciferase-like" evidence="3">
    <location>
        <begin position="1"/>
        <end position="339"/>
    </location>
</feature>
<evidence type="ECO:0000259" key="3">
    <source>
        <dbReference type="Pfam" id="PF00296"/>
    </source>
</evidence>
<dbReference type="InterPro" id="IPR036661">
    <property type="entry name" value="Luciferase-like_sf"/>
</dbReference>
<gene>
    <name evidence="4" type="ORF">ACFQ11_20790</name>
</gene>
<dbReference type="Pfam" id="PF00296">
    <property type="entry name" value="Bac_luciferase"/>
    <property type="match status" value="1"/>
</dbReference>
<dbReference type="RefSeq" id="WP_378301040.1">
    <property type="nucleotide sequence ID" value="NZ_JBHTJA010000043.1"/>
</dbReference>
<keyword evidence="5" id="KW-1185">Reference proteome</keyword>
<dbReference type="GO" id="GO:0016491">
    <property type="term" value="F:oxidoreductase activity"/>
    <property type="evidence" value="ECO:0007669"/>
    <property type="project" value="UniProtKB-KW"/>
</dbReference>
<accession>A0ABW3ETN4</accession>
<proteinExistence type="predicted"/>
<dbReference type="EC" id="1.-.-.-" evidence="4"/>
<dbReference type="PANTHER" id="PTHR30137:SF8">
    <property type="entry name" value="BLR5498 PROTEIN"/>
    <property type="match status" value="1"/>
</dbReference>
<evidence type="ECO:0000313" key="4">
    <source>
        <dbReference type="EMBL" id="MFD0902850.1"/>
    </source>
</evidence>
<dbReference type="InterPro" id="IPR050766">
    <property type="entry name" value="Bact_Lucif_Oxidored"/>
</dbReference>
<evidence type="ECO:0000256" key="1">
    <source>
        <dbReference type="ARBA" id="ARBA00023002"/>
    </source>
</evidence>
<reference evidence="5" key="1">
    <citation type="journal article" date="2019" name="Int. J. Syst. Evol. Microbiol.">
        <title>The Global Catalogue of Microorganisms (GCM) 10K type strain sequencing project: providing services to taxonomists for standard genome sequencing and annotation.</title>
        <authorList>
            <consortium name="The Broad Institute Genomics Platform"/>
            <consortium name="The Broad Institute Genome Sequencing Center for Infectious Disease"/>
            <person name="Wu L."/>
            <person name="Ma J."/>
        </authorList>
    </citation>
    <scope>NUCLEOTIDE SEQUENCE [LARGE SCALE GENOMIC DNA]</scope>
    <source>
        <strain evidence="5">JCM 31202</strain>
    </source>
</reference>
<organism evidence="4 5">
    <name type="scientific">Actinomadura sediminis</name>
    <dbReference type="NCBI Taxonomy" id="1038904"/>
    <lineage>
        <taxon>Bacteria</taxon>
        <taxon>Bacillati</taxon>
        <taxon>Actinomycetota</taxon>
        <taxon>Actinomycetes</taxon>
        <taxon>Streptosporangiales</taxon>
        <taxon>Thermomonosporaceae</taxon>
        <taxon>Actinomadura</taxon>
    </lineage>
</organism>
<dbReference type="Gene3D" id="3.20.20.30">
    <property type="entry name" value="Luciferase-like domain"/>
    <property type="match status" value="1"/>
</dbReference>
<comment type="caution">
    <text evidence="4">The sequence shown here is derived from an EMBL/GenBank/DDBJ whole genome shotgun (WGS) entry which is preliminary data.</text>
</comment>
<name>A0ABW3ETN4_9ACTN</name>
<dbReference type="SUPFAM" id="SSF51679">
    <property type="entry name" value="Bacterial luciferase-like"/>
    <property type="match status" value="1"/>
</dbReference>
<evidence type="ECO:0000313" key="5">
    <source>
        <dbReference type="Proteomes" id="UP001596972"/>
    </source>
</evidence>
<evidence type="ECO:0000256" key="2">
    <source>
        <dbReference type="ARBA" id="ARBA00023033"/>
    </source>
</evidence>